<dbReference type="KEGG" id="ccot:CCAX7_28980"/>
<comment type="similarity">
    <text evidence="16">Belongs to the class-I aminoacyl-tRNA synthetase family.</text>
</comment>
<dbReference type="Pfam" id="PF01588">
    <property type="entry name" value="tRNA_bind"/>
    <property type="match status" value="1"/>
</dbReference>
<dbReference type="PRINTS" id="PR01041">
    <property type="entry name" value="TRNASYNTHMET"/>
</dbReference>
<dbReference type="FunCoup" id="A0A402CT52">
    <property type="interactions" value="449"/>
</dbReference>
<dbReference type="InterPro" id="IPR033911">
    <property type="entry name" value="MetRS_core"/>
</dbReference>
<dbReference type="NCBIfam" id="TIGR00399">
    <property type="entry name" value="metG_C_term"/>
    <property type="match status" value="1"/>
</dbReference>
<dbReference type="Gene3D" id="3.40.50.620">
    <property type="entry name" value="HUPs"/>
    <property type="match status" value="1"/>
</dbReference>
<evidence type="ECO:0000256" key="14">
    <source>
        <dbReference type="ARBA" id="ARBA00030904"/>
    </source>
</evidence>
<organism evidence="18 19">
    <name type="scientific">Capsulimonas corticalis</name>
    <dbReference type="NCBI Taxonomy" id="2219043"/>
    <lineage>
        <taxon>Bacteria</taxon>
        <taxon>Bacillati</taxon>
        <taxon>Armatimonadota</taxon>
        <taxon>Armatimonadia</taxon>
        <taxon>Capsulimonadales</taxon>
        <taxon>Capsulimonadaceae</taxon>
        <taxon>Capsulimonas</taxon>
    </lineage>
</organism>
<dbReference type="InterPro" id="IPR009080">
    <property type="entry name" value="tRNAsynth_Ia_anticodon-bd"/>
</dbReference>
<dbReference type="Pfam" id="PF09334">
    <property type="entry name" value="tRNA-synt_1g"/>
    <property type="match status" value="1"/>
</dbReference>
<evidence type="ECO:0000256" key="3">
    <source>
        <dbReference type="ARBA" id="ARBA00011738"/>
    </source>
</evidence>
<keyword evidence="13 16" id="KW-0030">Aminoacyl-tRNA synthetase</keyword>
<evidence type="ECO:0000256" key="9">
    <source>
        <dbReference type="ARBA" id="ARBA00022741"/>
    </source>
</evidence>
<dbReference type="FunFam" id="2.40.50.140:FF:000042">
    <property type="entry name" value="Methionine--tRNA ligase"/>
    <property type="match status" value="1"/>
</dbReference>
<dbReference type="Gene3D" id="2.170.220.10">
    <property type="match status" value="1"/>
</dbReference>
<dbReference type="RefSeq" id="WP_165864053.1">
    <property type="nucleotide sequence ID" value="NZ_AP025739.1"/>
</dbReference>
<dbReference type="EC" id="6.1.1.10" evidence="4"/>
<dbReference type="Gene3D" id="1.10.730.10">
    <property type="entry name" value="Isoleucyl-tRNA Synthetase, Domain 1"/>
    <property type="match status" value="1"/>
</dbReference>
<comment type="function">
    <text evidence="1">Is required not only for elongation of protein synthesis but also for the initiation of all mRNA translation through initiator tRNA(fMet) aminoacylation.</text>
</comment>
<dbReference type="PANTHER" id="PTHR43326:SF1">
    <property type="entry name" value="METHIONINE--TRNA LIGASE, MITOCHONDRIAL"/>
    <property type="match status" value="1"/>
</dbReference>
<dbReference type="PROSITE" id="PS50886">
    <property type="entry name" value="TRBD"/>
    <property type="match status" value="1"/>
</dbReference>
<dbReference type="CDD" id="cd00814">
    <property type="entry name" value="MetRS_core"/>
    <property type="match status" value="1"/>
</dbReference>
<dbReference type="Pfam" id="PF19303">
    <property type="entry name" value="Anticodon_3"/>
    <property type="match status" value="1"/>
</dbReference>
<evidence type="ECO:0000256" key="5">
    <source>
        <dbReference type="ARBA" id="ARBA00018753"/>
    </source>
</evidence>
<dbReference type="InterPro" id="IPR012340">
    <property type="entry name" value="NA-bd_OB-fold"/>
</dbReference>
<dbReference type="CDD" id="cd07957">
    <property type="entry name" value="Anticodon_Ia_Met"/>
    <property type="match status" value="1"/>
</dbReference>
<dbReference type="SUPFAM" id="SSF47323">
    <property type="entry name" value="Anticodon-binding domain of a subclass of class I aminoacyl-tRNA synthetases"/>
    <property type="match status" value="1"/>
</dbReference>
<keyword evidence="7" id="KW-0820">tRNA-binding</keyword>
<name>A0A402CT52_9BACT</name>
<evidence type="ECO:0000313" key="18">
    <source>
        <dbReference type="EMBL" id="BDI30847.1"/>
    </source>
</evidence>
<evidence type="ECO:0000313" key="19">
    <source>
        <dbReference type="Proteomes" id="UP000287394"/>
    </source>
</evidence>
<evidence type="ECO:0000256" key="13">
    <source>
        <dbReference type="ARBA" id="ARBA00023146"/>
    </source>
</evidence>
<dbReference type="GO" id="GO:0006431">
    <property type="term" value="P:methionyl-tRNA aminoacylation"/>
    <property type="evidence" value="ECO:0007669"/>
    <property type="project" value="InterPro"/>
</dbReference>
<dbReference type="EMBL" id="AP025739">
    <property type="protein sequence ID" value="BDI30847.1"/>
    <property type="molecule type" value="Genomic_DNA"/>
</dbReference>
<evidence type="ECO:0000256" key="12">
    <source>
        <dbReference type="ARBA" id="ARBA00022917"/>
    </source>
</evidence>
<keyword evidence="8 16" id="KW-0436">Ligase</keyword>
<dbReference type="SUPFAM" id="SSF52374">
    <property type="entry name" value="Nucleotidylyl transferase"/>
    <property type="match status" value="1"/>
</dbReference>
<dbReference type="CDD" id="cd02800">
    <property type="entry name" value="tRNA_bind_EcMetRS_like"/>
    <property type="match status" value="1"/>
</dbReference>
<comment type="catalytic activity">
    <reaction evidence="15">
        <text>tRNA(Met) + L-methionine + ATP = L-methionyl-tRNA(Met) + AMP + diphosphate</text>
        <dbReference type="Rhea" id="RHEA:13481"/>
        <dbReference type="Rhea" id="RHEA-COMP:9667"/>
        <dbReference type="Rhea" id="RHEA-COMP:9698"/>
        <dbReference type="ChEBI" id="CHEBI:30616"/>
        <dbReference type="ChEBI" id="CHEBI:33019"/>
        <dbReference type="ChEBI" id="CHEBI:57844"/>
        <dbReference type="ChEBI" id="CHEBI:78442"/>
        <dbReference type="ChEBI" id="CHEBI:78530"/>
        <dbReference type="ChEBI" id="CHEBI:456215"/>
        <dbReference type="EC" id="6.1.1.10"/>
    </reaction>
</comment>
<dbReference type="Proteomes" id="UP000287394">
    <property type="component" value="Chromosome"/>
</dbReference>
<dbReference type="PANTHER" id="PTHR43326">
    <property type="entry name" value="METHIONYL-TRNA SYNTHETASE"/>
    <property type="match status" value="1"/>
</dbReference>
<accession>A0A402CT52</accession>
<comment type="subunit">
    <text evidence="3">Homodimer.</text>
</comment>
<dbReference type="NCBIfam" id="NF008900">
    <property type="entry name" value="PRK12267.1"/>
    <property type="match status" value="1"/>
</dbReference>
<dbReference type="GO" id="GO:0004825">
    <property type="term" value="F:methionine-tRNA ligase activity"/>
    <property type="evidence" value="ECO:0007669"/>
    <property type="project" value="UniProtKB-EC"/>
</dbReference>
<protein>
    <recommendedName>
        <fullName evidence="5">Methionine--tRNA ligase</fullName>
        <ecNumber evidence="4">6.1.1.10</ecNumber>
    </recommendedName>
    <alternativeName>
        <fullName evidence="14">Methionyl-tRNA synthetase</fullName>
    </alternativeName>
</protein>
<dbReference type="GO" id="GO:0005737">
    <property type="term" value="C:cytoplasm"/>
    <property type="evidence" value="ECO:0007669"/>
    <property type="project" value="UniProtKB-SubCell"/>
</dbReference>
<evidence type="ECO:0000256" key="10">
    <source>
        <dbReference type="ARBA" id="ARBA00022840"/>
    </source>
</evidence>
<evidence type="ECO:0000256" key="7">
    <source>
        <dbReference type="ARBA" id="ARBA00022555"/>
    </source>
</evidence>
<dbReference type="FunFam" id="2.170.220.10:FF:000002">
    <property type="entry name" value="Methionine--tRNA ligase"/>
    <property type="match status" value="1"/>
</dbReference>
<dbReference type="GO" id="GO:0005524">
    <property type="term" value="F:ATP binding"/>
    <property type="evidence" value="ECO:0007669"/>
    <property type="project" value="UniProtKB-KW"/>
</dbReference>
<dbReference type="Gene3D" id="2.40.50.140">
    <property type="entry name" value="Nucleic acid-binding proteins"/>
    <property type="match status" value="1"/>
</dbReference>
<dbReference type="InterPro" id="IPR004495">
    <property type="entry name" value="Met-tRNA-synth_bsu_C"/>
</dbReference>
<sequence length="682" mass="74940">MADSKKFYLTTPIYYVNGVPHVGSATTTLVADALARYHRQRGEEVFFLTGTDENAQKVSDAAAKLGEETQAFVDRISNRFVETWKFLDISYDDFIRTTEPRHKEVVAEVFRRLRDRGDIYAGKYEGWYSVSDETFFRDSEVKDGVAIESGAKVERVTEDVYYFKLSAYGERLREYIHANPSFLQPDTRRNEVLAFIDEGLRDVAVSRRNTGWGIETPDDPSQVVYVWFDALINYLAATGWPGDTNWDTLWPADVHLVGKEIYVRFHATLWPAMLMGLDLPLPAHVLGHGWWLVGGEKGAKSKGNIPTPQEAVDYLVAASGATQGAAIDALRYYLIRDISFTGDAEFSLSTLVEHFNFQLANDLGNLLNRTLNMLKQYEDSVITEAAAATAESSVATLAQEVYREATDALESLNPGAALVATWKLIAAANKAIDTSAPWKRHKEGDKQGVIEALYEVLEANRIASVLIAPFMPYASARIREQLGLDPSVTPAWETASQWGLLATGTQTLEAQPIFPRINLKELNAKEASSKPSKEKKIVSETTPTPEATAAAATTPVTETAPATEAAAPAEVIDDTITIDDVIKLKLKVAEIKTAERIKGADKLLHLTIDVGEEAPRNLIAGIAESYAPEDLPGKKIVVIANLAPRKMRGVYSQGMLLAATDENGRAILLTPESEVGAGAEVR</sequence>
<evidence type="ECO:0000256" key="11">
    <source>
        <dbReference type="ARBA" id="ARBA00022884"/>
    </source>
</evidence>
<evidence type="ECO:0000256" key="8">
    <source>
        <dbReference type="ARBA" id="ARBA00022598"/>
    </source>
</evidence>
<keyword evidence="9 16" id="KW-0547">Nucleotide-binding</keyword>
<feature type="compositionally biased region" description="Low complexity" evidence="17">
    <location>
        <begin position="540"/>
        <end position="565"/>
    </location>
</feature>
<evidence type="ECO:0000256" key="2">
    <source>
        <dbReference type="ARBA" id="ARBA00004496"/>
    </source>
</evidence>
<dbReference type="InterPro" id="IPR014758">
    <property type="entry name" value="Met-tRNA_synth"/>
</dbReference>
<keyword evidence="19" id="KW-1185">Reference proteome</keyword>
<evidence type="ECO:0000256" key="6">
    <source>
        <dbReference type="ARBA" id="ARBA00022490"/>
    </source>
</evidence>
<proteinExistence type="inferred from homology"/>
<feature type="compositionally biased region" description="Basic and acidic residues" evidence="17">
    <location>
        <begin position="524"/>
        <end position="538"/>
    </location>
</feature>
<evidence type="ECO:0000256" key="16">
    <source>
        <dbReference type="RuleBase" id="RU363039"/>
    </source>
</evidence>
<dbReference type="SUPFAM" id="SSF50249">
    <property type="entry name" value="Nucleic acid-binding proteins"/>
    <property type="match status" value="1"/>
</dbReference>
<dbReference type="InterPro" id="IPR015413">
    <property type="entry name" value="Methionyl/Leucyl_tRNA_Synth"/>
</dbReference>
<keyword evidence="12 16" id="KW-0648">Protein biosynthesis</keyword>
<gene>
    <name evidence="18" type="primary">metG</name>
    <name evidence="18" type="ORF">CCAX7_28980</name>
</gene>
<evidence type="ECO:0000256" key="15">
    <source>
        <dbReference type="ARBA" id="ARBA00047364"/>
    </source>
</evidence>
<feature type="region of interest" description="Disordered" evidence="17">
    <location>
        <begin position="524"/>
        <end position="565"/>
    </location>
</feature>
<dbReference type="NCBIfam" id="TIGR00398">
    <property type="entry name" value="metG"/>
    <property type="match status" value="1"/>
</dbReference>
<comment type="subcellular location">
    <subcellularLocation>
        <location evidence="2">Cytoplasm</location>
    </subcellularLocation>
</comment>
<evidence type="ECO:0000256" key="4">
    <source>
        <dbReference type="ARBA" id="ARBA00012838"/>
    </source>
</evidence>
<reference evidence="18 19" key="1">
    <citation type="journal article" date="2019" name="Int. J. Syst. Evol. Microbiol.">
        <title>Capsulimonas corticalis gen. nov., sp. nov., an aerobic capsulated bacterium, of a novel bacterial order, Capsulimonadales ord. nov., of the class Armatimonadia of the phylum Armatimonadetes.</title>
        <authorList>
            <person name="Li J."/>
            <person name="Kudo C."/>
            <person name="Tonouchi A."/>
        </authorList>
    </citation>
    <scope>NUCLEOTIDE SEQUENCE [LARGE SCALE GENOMIC DNA]</scope>
    <source>
        <strain evidence="18 19">AX-7</strain>
    </source>
</reference>
<dbReference type="InterPro" id="IPR041872">
    <property type="entry name" value="Anticodon_Met"/>
</dbReference>
<keyword evidence="11" id="KW-0694">RNA-binding</keyword>
<evidence type="ECO:0000256" key="17">
    <source>
        <dbReference type="SAM" id="MobiDB-lite"/>
    </source>
</evidence>
<dbReference type="InterPro" id="IPR023457">
    <property type="entry name" value="Met-tRNA_synth_2"/>
</dbReference>
<dbReference type="AlphaFoldDB" id="A0A402CT52"/>
<dbReference type="InterPro" id="IPR002547">
    <property type="entry name" value="tRNA-bd_dom"/>
</dbReference>
<dbReference type="GO" id="GO:0000049">
    <property type="term" value="F:tRNA binding"/>
    <property type="evidence" value="ECO:0007669"/>
    <property type="project" value="UniProtKB-UniRule"/>
</dbReference>
<keyword evidence="10 16" id="KW-0067">ATP-binding</keyword>
<dbReference type="InterPro" id="IPR014729">
    <property type="entry name" value="Rossmann-like_a/b/a_fold"/>
</dbReference>
<keyword evidence="6" id="KW-0963">Cytoplasm</keyword>
<evidence type="ECO:0000256" key="1">
    <source>
        <dbReference type="ARBA" id="ARBA00003314"/>
    </source>
</evidence>